<organism evidence="1 2">
    <name type="scientific">Ovis ammon polii x Ovis aries</name>
    <dbReference type="NCBI Taxonomy" id="2918886"/>
    <lineage>
        <taxon>Eukaryota</taxon>
        <taxon>Metazoa</taxon>
        <taxon>Chordata</taxon>
        <taxon>Craniata</taxon>
        <taxon>Vertebrata</taxon>
        <taxon>Euteleostomi</taxon>
        <taxon>Mammalia</taxon>
        <taxon>Eutheria</taxon>
        <taxon>Laurasiatheria</taxon>
        <taxon>Artiodactyla</taxon>
        <taxon>Ruminantia</taxon>
        <taxon>Pecora</taxon>
        <taxon>Bovidae</taxon>
        <taxon>Caprinae</taxon>
        <taxon>Ovis</taxon>
    </lineage>
</organism>
<keyword evidence="2" id="KW-1185">Reference proteome</keyword>
<protein>
    <submittedName>
        <fullName evidence="1">Uncharacterized protein</fullName>
    </submittedName>
</protein>
<feature type="non-terminal residue" evidence="1">
    <location>
        <position position="1"/>
    </location>
</feature>
<sequence length="176" mass="19958">VFTSKEEANLFIHRHLLYNRFDLELFTPGDLERECIEELCNYEEAREIFVDEDKTVILEKIDVMGLLTGLIAAGVFLVILGLAGYYLCITKCHRQQYPGSSDIYVRRGRHTPSIIFRRPEEAVLSPSPPSLEDTGLPSYEQAVALTRKQSVSPPPPYPGLANDFRVFKKSMSLPSH</sequence>
<evidence type="ECO:0000313" key="2">
    <source>
        <dbReference type="Proteomes" id="UP001057279"/>
    </source>
</evidence>
<gene>
    <name evidence="1" type="ORF">MJG53_020851</name>
</gene>
<evidence type="ECO:0000313" key="1">
    <source>
        <dbReference type="EMBL" id="KAI4581263.1"/>
    </source>
</evidence>
<dbReference type="Proteomes" id="UP001057279">
    <property type="component" value="Linkage Group LG11"/>
</dbReference>
<name>A0ACB9UUS1_9CETA</name>
<reference evidence="1" key="1">
    <citation type="submission" date="2022-03" db="EMBL/GenBank/DDBJ databases">
        <title>Genomic analyses of argali, domestic sheep and their hybrids provide insights into chromosomal evolution, heterosis and genetic basis of agronomic traits.</title>
        <authorList>
            <person name="Li M."/>
        </authorList>
    </citation>
    <scope>NUCLEOTIDE SEQUENCE</scope>
    <source>
        <strain evidence="1">F1 hybrid</strain>
    </source>
</reference>
<proteinExistence type="predicted"/>
<accession>A0ACB9UUS1</accession>
<dbReference type="EMBL" id="CM043036">
    <property type="protein sequence ID" value="KAI4581263.1"/>
    <property type="molecule type" value="Genomic_DNA"/>
</dbReference>
<comment type="caution">
    <text evidence="1">The sequence shown here is derived from an EMBL/GenBank/DDBJ whole genome shotgun (WGS) entry which is preliminary data.</text>
</comment>